<evidence type="ECO:0000256" key="9">
    <source>
        <dbReference type="ARBA" id="ARBA00023033"/>
    </source>
</evidence>
<evidence type="ECO:0000256" key="10">
    <source>
        <dbReference type="ARBA" id="ARBA00023098"/>
    </source>
</evidence>
<keyword evidence="5 18" id="KW-0479">Metal-binding</keyword>
<keyword evidence="3" id="KW-0153">Cholesterol metabolism</keyword>
<dbReference type="Gene3D" id="1.10.630.10">
    <property type="entry name" value="Cytochrome P450"/>
    <property type="match status" value="1"/>
</dbReference>
<organism evidence="19 20">
    <name type="scientific">Mycolicibacterium chubuense</name>
    <name type="common">Mycobacterium chubuense</name>
    <dbReference type="NCBI Taxonomy" id="1800"/>
    <lineage>
        <taxon>Bacteria</taxon>
        <taxon>Bacillati</taxon>
        <taxon>Actinomycetota</taxon>
        <taxon>Actinomycetes</taxon>
        <taxon>Mycobacteriales</taxon>
        <taxon>Mycobacteriaceae</taxon>
        <taxon>Mycolicibacterium</taxon>
    </lineage>
</organism>
<dbReference type="PATRIC" id="fig|1800.3.peg.5448"/>
<protein>
    <recommendedName>
        <fullName evidence="14">Steroid C26-monooxygenase</fullName>
    </recommendedName>
    <alternativeName>
        <fullName evidence="15">Cholest-4-en-3-one C26-monooxygenase</fullName>
    </alternativeName>
    <alternativeName>
        <fullName evidence="17">Cholesterol C26-monooxygenase</fullName>
    </alternativeName>
    <alternativeName>
        <fullName evidence="16">Steroid C27-monooxygenase</fullName>
    </alternativeName>
</protein>
<dbReference type="InterPro" id="IPR036396">
    <property type="entry name" value="Cyt_P450_sf"/>
</dbReference>
<dbReference type="Pfam" id="PF00067">
    <property type="entry name" value="p450"/>
    <property type="match status" value="2"/>
</dbReference>
<comment type="caution">
    <text evidence="19">The sequence shown here is derived from an EMBL/GenBank/DDBJ whole genome shotgun (WGS) entry which is preliminary data.</text>
</comment>
<dbReference type="FunFam" id="1.10.630.10:FF:000018">
    <property type="entry name" value="Cytochrome P450 monooxygenase"/>
    <property type="match status" value="1"/>
</dbReference>
<dbReference type="GO" id="GO:0020037">
    <property type="term" value="F:heme binding"/>
    <property type="evidence" value="ECO:0007669"/>
    <property type="project" value="InterPro"/>
</dbReference>
<evidence type="ECO:0000313" key="19">
    <source>
        <dbReference type="EMBL" id="KMO69858.1"/>
    </source>
</evidence>
<dbReference type="InterPro" id="IPR002397">
    <property type="entry name" value="Cyt_P450_B"/>
</dbReference>
<keyword evidence="12" id="KW-0753">Steroid metabolism</keyword>
<evidence type="ECO:0000256" key="13">
    <source>
        <dbReference type="ARBA" id="ARBA00049645"/>
    </source>
</evidence>
<dbReference type="PRINTS" id="PR00385">
    <property type="entry name" value="P450"/>
</dbReference>
<keyword evidence="7 18" id="KW-0560">Oxidoreductase</keyword>
<comment type="pathway">
    <text evidence="13">Steroid metabolism; cholesterol degradation.</text>
</comment>
<keyword evidence="6" id="KW-0442">Lipid degradation</keyword>
<dbReference type="InterPro" id="IPR001128">
    <property type="entry name" value="Cyt_P450"/>
</dbReference>
<evidence type="ECO:0000256" key="18">
    <source>
        <dbReference type="RuleBase" id="RU000461"/>
    </source>
</evidence>
<evidence type="ECO:0000256" key="6">
    <source>
        <dbReference type="ARBA" id="ARBA00022963"/>
    </source>
</evidence>
<evidence type="ECO:0000313" key="20">
    <source>
        <dbReference type="Proteomes" id="UP000036176"/>
    </source>
</evidence>
<evidence type="ECO:0000256" key="11">
    <source>
        <dbReference type="ARBA" id="ARBA00023166"/>
    </source>
</evidence>
<evidence type="ECO:0000256" key="2">
    <source>
        <dbReference type="ARBA" id="ARBA00010617"/>
    </source>
</evidence>
<dbReference type="GO" id="GO:0036199">
    <property type="term" value="F:cholest-4-en-3-one 26-monooxygenase activity"/>
    <property type="evidence" value="ECO:0007669"/>
    <property type="project" value="TreeGrafter"/>
</dbReference>
<comment type="similarity">
    <text evidence="2 18">Belongs to the cytochrome P450 family.</text>
</comment>
<keyword evidence="8 18" id="KW-0408">Iron</keyword>
<dbReference type="EMBL" id="JYNX01000087">
    <property type="protein sequence ID" value="KMO69858.1"/>
    <property type="molecule type" value="Genomic_DNA"/>
</dbReference>
<evidence type="ECO:0000256" key="12">
    <source>
        <dbReference type="ARBA" id="ARBA00023221"/>
    </source>
</evidence>
<evidence type="ECO:0000256" key="4">
    <source>
        <dbReference type="ARBA" id="ARBA00022617"/>
    </source>
</evidence>
<dbReference type="Proteomes" id="UP000036176">
    <property type="component" value="Unassembled WGS sequence"/>
</dbReference>
<reference evidence="19 20" key="1">
    <citation type="journal article" date="2015" name="Genome Biol. Evol.">
        <title>Characterization of Three Mycobacterium spp. with Potential Use in Bioremediation by Genome Sequencing and Comparative Genomics.</title>
        <authorList>
            <person name="Das S."/>
            <person name="Pettersson B.M."/>
            <person name="Behra P.R."/>
            <person name="Ramesh M."/>
            <person name="Dasgupta S."/>
            <person name="Bhattacharya A."/>
            <person name="Kirsebom L.A."/>
        </authorList>
    </citation>
    <scope>NUCLEOTIDE SEQUENCE [LARGE SCALE GENOMIC DNA]</scope>
    <source>
        <strain evidence="19 20">DSM 44219</strain>
    </source>
</reference>
<dbReference type="PANTHER" id="PTHR46696">
    <property type="entry name" value="P450, PUTATIVE (EUROFUNG)-RELATED"/>
    <property type="match status" value="1"/>
</dbReference>
<dbReference type="SUPFAM" id="SSF48264">
    <property type="entry name" value="Cytochrome P450"/>
    <property type="match status" value="1"/>
</dbReference>
<dbReference type="PRINTS" id="PR00359">
    <property type="entry name" value="BP450"/>
</dbReference>
<evidence type="ECO:0000256" key="3">
    <source>
        <dbReference type="ARBA" id="ARBA00022548"/>
    </source>
</evidence>
<keyword evidence="4 18" id="KW-0349">Heme</keyword>
<evidence type="ECO:0000256" key="8">
    <source>
        <dbReference type="ARBA" id="ARBA00023004"/>
    </source>
</evidence>
<keyword evidence="10" id="KW-0443">Lipid metabolism</keyword>
<dbReference type="PROSITE" id="PS00086">
    <property type="entry name" value="CYTOCHROME_P450"/>
    <property type="match status" value="1"/>
</dbReference>
<name>A0A0J6VK72_MYCCU</name>
<dbReference type="GO" id="GO:0006707">
    <property type="term" value="P:cholesterol catabolic process"/>
    <property type="evidence" value="ECO:0007669"/>
    <property type="project" value="TreeGrafter"/>
</dbReference>
<comment type="cofactor">
    <cofactor evidence="1">
        <name>heme</name>
        <dbReference type="ChEBI" id="CHEBI:30413"/>
    </cofactor>
</comment>
<proteinExistence type="inferred from homology"/>
<accession>A0A0J6VK72</accession>
<dbReference type="GO" id="GO:0005506">
    <property type="term" value="F:iron ion binding"/>
    <property type="evidence" value="ECO:0007669"/>
    <property type="project" value="InterPro"/>
</dbReference>
<keyword evidence="11" id="KW-1207">Sterol metabolism</keyword>
<evidence type="ECO:0000256" key="7">
    <source>
        <dbReference type="ARBA" id="ARBA00023002"/>
    </source>
</evidence>
<sequence length="432" mass="47529">MQYRTTDVRPCPLIEGGVRRTTTDGGECSMTNALDTELPTIAYEQAEGPAEAHRLIGEARRRGPVAQGPHGPEVLTYELVRTVLRDDRFAMPKGVTLEAQGITSGELWDIVLSGLLSLDGPDHHRQRKLVSKAFTPRAAGRLRNTCADIVAELVYTVCAVGRCDVVNDIARKYPVPVICELLGTRRADWNRLSAWADDIFKLFDWNLAEDEADIVRAWRALEAYLDVMVAQRRDHLTDDLLSDMMRAEDDGDRLRHDELLTLAATLLMAGTDTTRNQLAAAVEVFCDHPDQWALLGERPELGPQAVEEVMRFSPVIFSTFRIAQVDVELAGHVVPAGTMLIANTAAANRDPAVYPDPDRFDITRTGAAPMLTFGGGVHYCLGAHLARIELAEALTTMARRMPSMRRDGPTAWKSITGISGPATLPVAFESGY</sequence>
<dbReference type="PANTHER" id="PTHR46696:SF4">
    <property type="entry name" value="BIOTIN BIOSYNTHESIS CYTOCHROME P450"/>
    <property type="match status" value="1"/>
</dbReference>
<dbReference type="GO" id="GO:0008395">
    <property type="term" value="F:steroid hydroxylase activity"/>
    <property type="evidence" value="ECO:0007669"/>
    <property type="project" value="TreeGrafter"/>
</dbReference>
<evidence type="ECO:0000256" key="1">
    <source>
        <dbReference type="ARBA" id="ARBA00001971"/>
    </source>
</evidence>
<keyword evidence="20" id="KW-1185">Reference proteome</keyword>
<evidence type="ECO:0000256" key="15">
    <source>
        <dbReference type="ARBA" id="ARBA00079588"/>
    </source>
</evidence>
<evidence type="ECO:0000256" key="14">
    <source>
        <dbReference type="ARBA" id="ARBA00070775"/>
    </source>
</evidence>
<dbReference type="InterPro" id="IPR017972">
    <property type="entry name" value="Cyt_P450_CS"/>
</dbReference>
<gene>
    <name evidence="19" type="primary">vdh_2</name>
    <name evidence="19" type="ORF">MCHUDSM44219_05410</name>
</gene>
<evidence type="ECO:0000256" key="5">
    <source>
        <dbReference type="ARBA" id="ARBA00022723"/>
    </source>
</evidence>
<dbReference type="AlphaFoldDB" id="A0A0J6VK72"/>
<evidence type="ECO:0000256" key="16">
    <source>
        <dbReference type="ARBA" id="ARBA00082981"/>
    </source>
</evidence>
<keyword evidence="9 18" id="KW-0503">Monooxygenase</keyword>
<evidence type="ECO:0000256" key="17">
    <source>
        <dbReference type="ARBA" id="ARBA00083909"/>
    </source>
</evidence>